<feature type="transmembrane region" description="Helical" evidence="8">
    <location>
        <begin position="109"/>
        <end position="128"/>
    </location>
</feature>
<proteinExistence type="predicted"/>
<dbReference type="GO" id="GO:0016763">
    <property type="term" value="F:pentosyltransferase activity"/>
    <property type="evidence" value="ECO:0007669"/>
    <property type="project" value="TreeGrafter"/>
</dbReference>
<evidence type="ECO:0000256" key="3">
    <source>
        <dbReference type="ARBA" id="ARBA00022676"/>
    </source>
</evidence>
<evidence type="ECO:0000256" key="1">
    <source>
        <dbReference type="ARBA" id="ARBA00004651"/>
    </source>
</evidence>
<name>M5PQF2_DESAF</name>
<dbReference type="Proteomes" id="UP000011922">
    <property type="component" value="Unassembled WGS sequence"/>
</dbReference>
<keyword evidence="7 8" id="KW-0472">Membrane</keyword>
<evidence type="ECO:0000313" key="10">
    <source>
        <dbReference type="EMBL" id="EMG36240.1"/>
    </source>
</evidence>
<evidence type="ECO:0000256" key="8">
    <source>
        <dbReference type="SAM" id="Phobius"/>
    </source>
</evidence>
<evidence type="ECO:0000259" key="9">
    <source>
        <dbReference type="Pfam" id="PF13231"/>
    </source>
</evidence>
<feature type="transmembrane region" description="Helical" evidence="8">
    <location>
        <begin position="324"/>
        <end position="346"/>
    </location>
</feature>
<dbReference type="EMBL" id="AOSV01000030">
    <property type="protein sequence ID" value="EMG36240.1"/>
    <property type="molecule type" value="Genomic_DNA"/>
</dbReference>
<evidence type="ECO:0000256" key="5">
    <source>
        <dbReference type="ARBA" id="ARBA00022692"/>
    </source>
</evidence>
<feature type="transmembrane region" description="Helical" evidence="8">
    <location>
        <begin position="53"/>
        <end position="72"/>
    </location>
</feature>
<evidence type="ECO:0000256" key="7">
    <source>
        <dbReference type="ARBA" id="ARBA00023136"/>
    </source>
</evidence>
<dbReference type="AlphaFoldDB" id="M5PQF2"/>
<keyword evidence="6 8" id="KW-1133">Transmembrane helix</keyword>
<sequence length="521" mass="57473">MGGETVLGRRPGFWAGTIILGTGLARLAFLFCGQLDLVMDEAQYWDWTRRLQLSYYSKPPLIAYIIAFWTGILGNTEIGVRAGAFMGAAATQALLYLGVAKLFGRPRVALWVLVIASTTPLFLASGLLMTTDNPLLICWLGALLCLLAASQGQGGAWPWLGLAVCMALGLLAKYMMLTFVGVALLHGLILQRAGLLPKGFWPRLAAALTAGTVVGLAPVFAWNIENGFVAFKHVGNLAGVSGNRAEAFLRPEKLPEYVGSQIGLLSPWWLAATLAGSWAALRQVRGKRHLPLGLSQTQAALLVAGFWPMFVFFLAWSLHTKIEGNWPAMCYASGLISAGFFWHWFWRGGRGALHRARKVWLALAGLVFMLLHLQGTIPLPHDYDPALRLKGWSDLGNKLAELRQASFVDPTRVFFFSSAYDTTAALAFYAPGQPFTYCVNLGRRMNQYDLWPGPHDKLGWDAVFVERKPNRPVPDPLLGMFDSVEPVYYRTRHKGRPAQEFTFLVCRGFNGHWPQGPTGDY</sequence>
<feature type="transmembrane region" description="Helical" evidence="8">
    <location>
        <begin position="12"/>
        <end position="33"/>
    </location>
</feature>
<reference evidence="10 11" key="1">
    <citation type="journal article" date="2013" name="Genome Announc.">
        <title>Draft Genome Sequence for Desulfovibrio africanus Strain PCS.</title>
        <authorList>
            <person name="Brown S.D."/>
            <person name="Utturkar S.M."/>
            <person name="Arkin A.P."/>
            <person name="Deutschbauer A.M."/>
            <person name="Elias D.A."/>
            <person name="Hazen T.C."/>
            <person name="Chakraborty R."/>
        </authorList>
    </citation>
    <scope>NUCLEOTIDE SEQUENCE [LARGE SCALE GENOMIC DNA]</scope>
    <source>
        <strain evidence="10 11">PCS</strain>
    </source>
</reference>
<keyword evidence="2" id="KW-1003">Cell membrane</keyword>
<dbReference type="InterPro" id="IPR038731">
    <property type="entry name" value="RgtA/B/C-like"/>
</dbReference>
<feature type="transmembrane region" description="Helical" evidence="8">
    <location>
        <begin position="159"/>
        <end position="188"/>
    </location>
</feature>
<feature type="domain" description="Glycosyltransferase RgtA/B/C/D-like" evidence="9">
    <location>
        <begin position="57"/>
        <end position="222"/>
    </location>
</feature>
<dbReference type="InterPro" id="IPR050297">
    <property type="entry name" value="LipidA_mod_glycosyltrf_83"/>
</dbReference>
<dbReference type="GO" id="GO:0009103">
    <property type="term" value="P:lipopolysaccharide biosynthetic process"/>
    <property type="evidence" value="ECO:0007669"/>
    <property type="project" value="UniProtKB-ARBA"/>
</dbReference>
<keyword evidence="3" id="KW-0328">Glycosyltransferase</keyword>
<feature type="transmembrane region" description="Helical" evidence="8">
    <location>
        <begin position="358"/>
        <end position="377"/>
    </location>
</feature>
<comment type="subcellular location">
    <subcellularLocation>
        <location evidence="1">Cell membrane</location>
        <topology evidence="1">Multi-pass membrane protein</topology>
    </subcellularLocation>
</comment>
<keyword evidence="5 8" id="KW-0812">Transmembrane</keyword>
<feature type="transmembrane region" description="Helical" evidence="8">
    <location>
        <begin position="299"/>
        <end position="318"/>
    </location>
</feature>
<protein>
    <submittedName>
        <fullName evidence="10">PMT family glycosyltransferase, 4-amino-4-deoxy-L-arabinose transferase</fullName>
    </submittedName>
</protein>
<accession>M5PQF2</accession>
<evidence type="ECO:0000313" key="11">
    <source>
        <dbReference type="Proteomes" id="UP000011922"/>
    </source>
</evidence>
<feature type="transmembrane region" description="Helical" evidence="8">
    <location>
        <begin position="84"/>
        <end position="103"/>
    </location>
</feature>
<keyword evidence="4 10" id="KW-0808">Transferase</keyword>
<gene>
    <name evidence="10" type="ORF">PCS_02743</name>
</gene>
<organism evidence="10 11">
    <name type="scientific">Desulfocurvibacter africanus PCS</name>
    <dbReference type="NCBI Taxonomy" id="1262666"/>
    <lineage>
        <taxon>Bacteria</taxon>
        <taxon>Pseudomonadati</taxon>
        <taxon>Thermodesulfobacteriota</taxon>
        <taxon>Desulfovibrionia</taxon>
        <taxon>Desulfovibrionales</taxon>
        <taxon>Desulfovibrionaceae</taxon>
        <taxon>Desulfocurvibacter</taxon>
    </lineage>
</organism>
<evidence type="ECO:0000256" key="2">
    <source>
        <dbReference type="ARBA" id="ARBA00022475"/>
    </source>
</evidence>
<comment type="caution">
    <text evidence="10">The sequence shown here is derived from an EMBL/GenBank/DDBJ whole genome shotgun (WGS) entry which is preliminary data.</text>
</comment>
<evidence type="ECO:0000256" key="6">
    <source>
        <dbReference type="ARBA" id="ARBA00022989"/>
    </source>
</evidence>
<dbReference type="Pfam" id="PF13231">
    <property type="entry name" value="PMT_2"/>
    <property type="match status" value="1"/>
</dbReference>
<dbReference type="PANTHER" id="PTHR33908">
    <property type="entry name" value="MANNOSYLTRANSFERASE YKCB-RELATED"/>
    <property type="match status" value="1"/>
</dbReference>
<dbReference type="GO" id="GO:0005886">
    <property type="term" value="C:plasma membrane"/>
    <property type="evidence" value="ECO:0007669"/>
    <property type="project" value="UniProtKB-SubCell"/>
</dbReference>
<dbReference type="PANTHER" id="PTHR33908:SF11">
    <property type="entry name" value="MEMBRANE PROTEIN"/>
    <property type="match status" value="1"/>
</dbReference>
<feature type="transmembrane region" description="Helical" evidence="8">
    <location>
        <begin position="135"/>
        <end position="153"/>
    </location>
</feature>
<dbReference type="PATRIC" id="fig|1262666.3.peg.2773"/>
<feature type="transmembrane region" description="Helical" evidence="8">
    <location>
        <begin position="200"/>
        <end position="222"/>
    </location>
</feature>
<evidence type="ECO:0000256" key="4">
    <source>
        <dbReference type="ARBA" id="ARBA00022679"/>
    </source>
</evidence>
<dbReference type="RefSeq" id="WP_005988107.1">
    <property type="nucleotide sequence ID" value="NZ_AOSV01000030.1"/>
</dbReference>